<comment type="caution">
    <text evidence="1">The sequence shown here is derived from an EMBL/GenBank/DDBJ whole genome shotgun (WGS) entry which is preliminary data.</text>
</comment>
<evidence type="ECO:0000313" key="1">
    <source>
        <dbReference type="EMBL" id="MPC96210.1"/>
    </source>
</evidence>
<proteinExistence type="predicted"/>
<dbReference type="EMBL" id="VSRR010105049">
    <property type="protein sequence ID" value="MPC96210.1"/>
    <property type="molecule type" value="Genomic_DNA"/>
</dbReference>
<keyword evidence="2" id="KW-1185">Reference proteome</keyword>
<evidence type="ECO:0000313" key="2">
    <source>
        <dbReference type="Proteomes" id="UP000324222"/>
    </source>
</evidence>
<protein>
    <submittedName>
        <fullName evidence="1">Uncharacterized protein</fullName>
    </submittedName>
</protein>
<name>A0A5B7JHJ6_PORTR</name>
<gene>
    <name evidence="1" type="ORF">E2C01_091454</name>
</gene>
<sequence length="38" mass="4142">MTTLNSVYIRPSGVANPITLQQRHGNTSCVLPSSRTLK</sequence>
<organism evidence="1 2">
    <name type="scientific">Portunus trituberculatus</name>
    <name type="common">Swimming crab</name>
    <name type="synonym">Neptunus trituberculatus</name>
    <dbReference type="NCBI Taxonomy" id="210409"/>
    <lineage>
        <taxon>Eukaryota</taxon>
        <taxon>Metazoa</taxon>
        <taxon>Ecdysozoa</taxon>
        <taxon>Arthropoda</taxon>
        <taxon>Crustacea</taxon>
        <taxon>Multicrustacea</taxon>
        <taxon>Malacostraca</taxon>
        <taxon>Eumalacostraca</taxon>
        <taxon>Eucarida</taxon>
        <taxon>Decapoda</taxon>
        <taxon>Pleocyemata</taxon>
        <taxon>Brachyura</taxon>
        <taxon>Eubrachyura</taxon>
        <taxon>Portunoidea</taxon>
        <taxon>Portunidae</taxon>
        <taxon>Portuninae</taxon>
        <taxon>Portunus</taxon>
    </lineage>
</organism>
<dbReference type="Proteomes" id="UP000324222">
    <property type="component" value="Unassembled WGS sequence"/>
</dbReference>
<accession>A0A5B7JHJ6</accession>
<reference evidence="1 2" key="1">
    <citation type="submission" date="2019-05" db="EMBL/GenBank/DDBJ databases">
        <title>Another draft genome of Portunus trituberculatus and its Hox gene families provides insights of decapod evolution.</title>
        <authorList>
            <person name="Jeong J.-H."/>
            <person name="Song I."/>
            <person name="Kim S."/>
            <person name="Choi T."/>
            <person name="Kim D."/>
            <person name="Ryu S."/>
            <person name="Kim W."/>
        </authorList>
    </citation>
    <scope>NUCLEOTIDE SEQUENCE [LARGE SCALE GENOMIC DNA]</scope>
    <source>
        <tissue evidence="1">Muscle</tissue>
    </source>
</reference>
<dbReference type="AlphaFoldDB" id="A0A5B7JHJ6"/>